<dbReference type="RefSeq" id="WP_227708097.1">
    <property type="nucleotide sequence ID" value="NZ_JAJEQX010000019.1"/>
</dbReference>
<dbReference type="PANTHER" id="PTHR36435">
    <property type="entry name" value="SLR1288 PROTEIN"/>
    <property type="match status" value="1"/>
</dbReference>
<keyword evidence="3" id="KW-0645">Protease</keyword>
<feature type="transmembrane region" description="Helical" evidence="1">
    <location>
        <begin position="12"/>
        <end position="35"/>
    </location>
</feature>
<dbReference type="Pfam" id="PF02517">
    <property type="entry name" value="Rce1-like"/>
    <property type="match status" value="1"/>
</dbReference>
<dbReference type="Proteomes" id="UP001198151">
    <property type="component" value="Unassembled WGS sequence"/>
</dbReference>
<reference evidence="3 4" key="1">
    <citation type="submission" date="2021-10" db="EMBL/GenBank/DDBJ databases">
        <title>Anaerobic single-cell dispensing facilitates the cultivation of human gut bacteria.</title>
        <authorList>
            <person name="Afrizal A."/>
        </authorList>
    </citation>
    <scope>NUCLEOTIDE SEQUENCE [LARGE SCALE GENOMIC DNA]</scope>
    <source>
        <strain evidence="3 4">CLA-AA-H200</strain>
    </source>
</reference>
<protein>
    <submittedName>
        <fullName evidence="3">CPBP family intramembrane metalloprotease</fullName>
    </submittedName>
</protein>
<comment type="caution">
    <text evidence="3">The sequence shown here is derived from an EMBL/GenBank/DDBJ whole genome shotgun (WGS) entry which is preliminary data.</text>
</comment>
<gene>
    <name evidence="3" type="ORF">LKD70_11085</name>
</gene>
<feature type="domain" description="CAAX prenyl protease 2/Lysostaphin resistance protein A-like" evidence="2">
    <location>
        <begin position="162"/>
        <end position="248"/>
    </location>
</feature>
<proteinExistence type="predicted"/>
<dbReference type="PANTHER" id="PTHR36435:SF1">
    <property type="entry name" value="CAAX AMINO TERMINAL PROTEASE FAMILY PROTEIN"/>
    <property type="match status" value="1"/>
</dbReference>
<keyword evidence="1" id="KW-0472">Membrane</keyword>
<feature type="transmembrane region" description="Helical" evidence="1">
    <location>
        <begin position="267"/>
        <end position="287"/>
    </location>
</feature>
<evidence type="ECO:0000259" key="2">
    <source>
        <dbReference type="Pfam" id="PF02517"/>
    </source>
</evidence>
<sequence>MNQIYRKRPFWSLAGPLLGYLVIRGAIQFVIQLGIEIPYVMQIYSDMVNGVIEPTMEAVTEAYINVLGPAFESLVRYQVEIASAASLGTLALTGVLFSGDRKLEKKYGIPPAVKAPASKYWTILVFGAVGSIAATCLMAMAQMAFYDIRYEQAAESMYAASLPVQIIGLGIIIPLAEEMMFRGIMYKRYRERQGFWYSAIWSSVFFSMMHTSMTQVIYTFCLGLMLSYLYEKFGTIKAPVLLHAVMNICSLVFTELGVFAWLGSDAFRLGVAAIAGAFVCSAVFVVIQRIPGQEKENPPEEKNSTLDMFR</sequence>
<dbReference type="InterPro" id="IPR052710">
    <property type="entry name" value="CAAX_protease"/>
</dbReference>
<keyword evidence="1" id="KW-1133">Transmembrane helix</keyword>
<feature type="transmembrane region" description="Helical" evidence="1">
    <location>
        <begin position="240"/>
        <end position="261"/>
    </location>
</feature>
<evidence type="ECO:0000256" key="1">
    <source>
        <dbReference type="SAM" id="Phobius"/>
    </source>
</evidence>
<keyword evidence="3" id="KW-0378">Hydrolase</keyword>
<feature type="transmembrane region" description="Helical" evidence="1">
    <location>
        <begin position="194"/>
        <end position="210"/>
    </location>
</feature>
<evidence type="ECO:0000313" key="3">
    <source>
        <dbReference type="EMBL" id="MCC2254956.1"/>
    </source>
</evidence>
<feature type="transmembrane region" description="Helical" evidence="1">
    <location>
        <begin position="120"/>
        <end position="145"/>
    </location>
</feature>
<keyword evidence="3" id="KW-0482">Metalloprotease</keyword>
<evidence type="ECO:0000313" key="4">
    <source>
        <dbReference type="Proteomes" id="UP001198151"/>
    </source>
</evidence>
<dbReference type="GO" id="GO:0008237">
    <property type="term" value="F:metallopeptidase activity"/>
    <property type="evidence" value="ECO:0007669"/>
    <property type="project" value="UniProtKB-KW"/>
</dbReference>
<feature type="transmembrane region" description="Helical" evidence="1">
    <location>
        <begin position="81"/>
        <end position="99"/>
    </location>
</feature>
<name>A0ABS8FYA3_9FIRM</name>
<keyword evidence="4" id="KW-1185">Reference proteome</keyword>
<feature type="transmembrane region" description="Helical" evidence="1">
    <location>
        <begin position="157"/>
        <end position="173"/>
    </location>
</feature>
<dbReference type="EMBL" id="JAJEQX010000019">
    <property type="protein sequence ID" value="MCC2254956.1"/>
    <property type="molecule type" value="Genomic_DNA"/>
</dbReference>
<organism evidence="3 4">
    <name type="scientific">Ruminococcus turbiniformis</name>
    <dbReference type="NCBI Taxonomy" id="2881258"/>
    <lineage>
        <taxon>Bacteria</taxon>
        <taxon>Bacillati</taxon>
        <taxon>Bacillota</taxon>
        <taxon>Clostridia</taxon>
        <taxon>Eubacteriales</taxon>
        <taxon>Oscillospiraceae</taxon>
        <taxon>Ruminococcus</taxon>
    </lineage>
</organism>
<dbReference type="InterPro" id="IPR003675">
    <property type="entry name" value="Rce1/LyrA-like_dom"/>
</dbReference>
<keyword evidence="1" id="KW-0812">Transmembrane</keyword>
<accession>A0ABS8FYA3</accession>